<protein>
    <submittedName>
        <fullName evidence="2">4-methyl-5(B-hydroxyethyl)-thiazole monophosphate biosynthesis protein</fullName>
    </submittedName>
</protein>
<sequence>MAKVAIFVANGFEDTEVVATVDVLRRAEKLFPKSFPVVDIVSINDSKQVKGAWNIEIIADKVISDIKFSEYDCLILPGGRVGVDHLKECEILMNAIEKHAKENKVIAAICAAPEILGKLGLVDGIEVTHYPGCTANLEKAIKKPHISAIADKNFITGSSIGGALQFALQIVDHFTSTEKMLELHKTLVFNY</sequence>
<dbReference type="KEGG" id="scj:SCANT_v1c03370"/>
<gene>
    <name evidence="2" type="primary">thiJ</name>
    <name evidence="2" type="ORF">SCANT_v1c03370</name>
</gene>
<dbReference type="InterPro" id="IPR002818">
    <property type="entry name" value="DJ-1/PfpI"/>
</dbReference>
<feature type="domain" description="DJ-1/PfpI" evidence="1">
    <location>
        <begin position="2"/>
        <end position="172"/>
    </location>
</feature>
<organism evidence="2 3">
    <name type="scientific">Spiroplasma cantharicola</name>
    <dbReference type="NCBI Taxonomy" id="362837"/>
    <lineage>
        <taxon>Bacteria</taxon>
        <taxon>Bacillati</taxon>
        <taxon>Mycoplasmatota</taxon>
        <taxon>Mollicutes</taxon>
        <taxon>Entomoplasmatales</taxon>
        <taxon>Spiroplasmataceae</taxon>
        <taxon>Spiroplasma</taxon>
    </lineage>
</organism>
<dbReference type="Pfam" id="PF01965">
    <property type="entry name" value="DJ-1_PfpI"/>
    <property type="match status" value="1"/>
</dbReference>
<dbReference type="STRING" id="362837.SCANT_v1c03370"/>
<dbReference type="InterPro" id="IPR006287">
    <property type="entry name" value="DJ-1"/>
</dbReference>
<dbReference type="InterPro" id="IPR029062">
    <property type="entry name" value="Class_I_gatase-like"/>
</dbReference>
<dbReference type="Gene3D" id="3.40.50.880">
    <property type="match status" value="1"/>
</dbReference>
<evidence type="ECO:0000259" key="1">
    <source>
        <dbReference type="Pfam" id="PF01965"/>
    </source>
</evidence>
<accession>A0A0M4JS07</accession>
<dbReference type="NCBIfam" id="TIGR01383">
    <property type="entry name" value="not_thiJ"/>
    <property type="match status" value="1"/>
</dbReference>
<evidence type="ECO:0000313" key="2">
    <source>
        <dbReference type="EMBL" id="ALD66247.1"/>
    </source>
</evidence>
<dbReference type="PANTHER" id="PTHR48094">
    <property type="entry name" value="PROTEIN/NUCLEIC ACID DEGLYCASE DJ-1-RELATED"/>
    <property type="match status" value="1"/>
</dbReference>
<dbReference type="InterPro" id="IPR050325">
    <property type="entry name" value="Prot/Nucl_acid_deglycase"/>
</dbReference>
<dbReference type="PANTHER" id="PTHR48094:SF12">
    <property type="entry name" value="PARKINSON DISEASE PROTEIN 7 HOMOLOG"/>
    <property type="match status" value="1"/>
</dbReference>
<dbReference type="SUPFAM" id="SSF52317">
    <property type="entry name" value="Class I glutamine amidotransferase-like"/>
    <property type="match status" value="1"/>
</dbReference>
<dbReference type="CDD" id="cd03135">
    <property type="entry name" value="GATase1_DJ-1"/>
    <property type="match status" value="1"/>
</dbReference>
<evidence type="ECO:0000313" key="3">
    <source>
        <dbReference type="Proteomes" id="UP000063919"/>
    </source>
</evidence>
<dbReference type="PATRIC" id="fig|362837.3.peg.339"/>
<proteinExistence type="predicted"/>
<dbReference type="EMBL" id="CP012622">
    <property type="protein sequence ID" value="ALD66247.1"/>
    <property type="molecule type" value="Genomic_DNA"/>
</dbReference>
<name>A0A0M4JS07_9MOLU</name>
<keyword evidence="3" id="KW-1185">Reference proteome</keyword>
<dbReference type="OrthoDB" id="9800516at2"/>
<dbReference type="Proteomes" id="UP000063919">
    <property type="component" value="Chromosome"/>
</dbReference>
<dbReference type="GO" id="GO:0005737">
    <property type="term" value="C:cytoplasm"/>
    <property type="evidence" value="ECO:0007669"/>
    <property type="project" value="TreeGrafter"/>
</dbReference>
<dbReference type="RefSeq" id="WP_053946012.1">
    <property type="nucleotide sequence ID" value="NZ_CP012622.1"/>
</dbReference>
<dbReference type="AlphaFoldDB" id="A0A0M4JS07"/>
<reference evidence="2 3" key="1">
    <citation type="journal article" date="2015" name="Genome Announc.">
        <title>Complete Genome Sequence of Spiroplasma cantharicola CC-1T (DSM 21588), a Bacterium Isolated from Soldier Beetle (Cantharis carolinus).</title>
        <authorList>
            <person name="Lo W.S."/>
            <person name="Liu P.Y."/>
            <person name="Kuo C.H."/>
        </authorList>
    </citation>
    <scope>NUCLEOTIDE SEQUENCE [LARGE SCALE GENOMIC DNA]</scope>
    <source>
        <strain evidence="2 3">CC-1</strain>
    </source>
</reference>